<keyword evidence="3" id="KW-0540">Nuclease</keyword>
<feature type="domain" description="DDH" evidence="6">
    <location>
        <begin position="80"/>
        <end position="229"/>
    </location>
</feature>
<dbReference type="EMBL" id="MGDI01000025">
    <property type="protein sequence ID" value="OGL53485.1"/>
    <property type="molecule type" value="Genomic_DNA"/>
</dbReference>
<comment type="similarity">
    <text evidence="1">Belongs to the RecJ family.</text>
</comment>
<dbReference type="Gene3D" id="3.10.310.30">
    <property type="match status" value="1"/>
</dbReference>
<dbReference type="InterPro" id="IPR051673">
    <property type="entry name" value="SSDNA_exonuclease_RecJ"/>
</dbReference>
<dbReference type="InterPro" id="IPR001667">
    <property type="entry name" value="DDH_dom"/>
</dbReference>
<dbReference type="InterPro" id="IPR038763">
    <property type="entry name" value="DHH_sf"/>
</dbReference>
<keyword evidence="5 9" id="KW-0269">Exonuclease</keyword>
<feature type="domain" description="RecJ OB" evidence="8">
    <location>
        <begin position="454"/>
        <end position="559"/>
    </location>
</feature>
<dbReference type="SUPFAM" id="SSF64182">
    <property type="entry name" value="DHH phosphoesterases"/>
    <property type="match status" value="1"/>
</dbReference>
<dbReference type="NCBIfam" id="TIGR00644">
    <property type="entry name" value="recJ"/>
    <property type="match status" value="1"/>
</dbReference>
<dbReference type="GO" id="GO:0008409">
    <property type="term" value="F:5'-3' exonuclease activity"/>
    <property type="evidence" value="ECO:0007669"/>
    <property type="project" value="InterPro"/>
</dbReference>
<evidence type="ECO:0000256" key="2">
    <source>
        <dbReference type="ARBA" id="ARBA00019841"/>
    </source>
</evidence>
<dbReference type="Gene3D" id="3.90.1640.30">
    <property type="match status" value="1"/>
</dbReference>
<dbReference type="GO" id="GO:0006281">
    <property type="term" value="P:DNA repair"/>
    <property type="evidence" value="ECO:0007669"/>
    <property type="project" value="InterPro"/>
</dbReference>
<protein>
    <recommendedName>
        <fullName evidence="2">Single-stranded-DNA-specific exonuclease RecJ</fullName>
    </recommendedName>
</protein>
<sequence>MDTANWKIYPQNTALQEELASTLLISKITAQVLINRGITNIREADFFLNGNFNSMHDPFLMKGMDRAVERVLRAKRDNEKVLVFGDYDADGITATSVLLMTLRELGMEPSFYIPNRLTEGYGLNQDVIKKSKEQGFSLLITVDTGISNFKEVSFAKEIGLDLIVTDHHIPDKSISEAFAVLNPKQNDCNYPFKELAGVGIAYKFAMACLGNSCSEYVLNQIIALAAFGTIADVSSLSGENRILVKTGLDIMKRNEFPWISELIRASRLGRKELTAWHIGYILAPMINAAGRLGSANCGVNLMTTRKREIAEKISSFLDRENRTRQAMGKEMMSEALERIEKTINLEEDMVIILSENKWHIGLLGIVASRISERYRKPVVLIGSNGKGSARSAVDFNLYEAFKYSEDCLKGYGGHKSAAGLTIEEKNLKEFSERMNHYGRKKLYGKDLSSTIWADCQINFKDISFSLIEEIQKLEPFGTSNPEPNFISNDVVGESKVVGGGGEHLKMEMQQESFSFGSIWFNFKEEGGFKIENNGRNYDVIYSPHINTWNGREEIQLKIKGIRGKRL</sequence>
<dbReference type="Pfam" id="PF01368">
    <property type="entry name" value="DHH"/>
    <property type="match status" value="1"/>
</dbReference>
<evidence type="ECO:0000256" key="1">
    <source>
        <dbReference type="ARBA" id="ARBA00005915"/>
    </source>
</evidence>
<gene>
    <name evidence="9" type="ORF">A3G31_08285</name>
</gene>
<evidence type="ECO:0000259" key="7">
    <source>
        <dbReference type="Pfam" id="PF02272"/>
    </source>
</evidence>
<dbReference type="GO" id="GO:0003676">
    <property type="term" value="F:nucleic acid binding"/>
    <property type="evidence" value="ECO:0007669"/>
    <property type="project" value="InterPro"/>
</dbReference>
<dbReference type="PANTHER" id="PTHR30255:SF2">
    <property type="entry name" value="SINGLE-STRANDED-DNA-SPECIFIC EXONUCLEASE RECJ"/>
    <property type="match status" value="1"/>
</dbReference>
<proteinExistence type="inferred from homology"/>
<accession>A0A1F7SI84</accession>
<comment type="caution">
    <text evidence="9">The sequence shown here is derived from an EMBL/GenBank/DDBJ whole genome shotgun (WGS) entry which is preliminary data.</text>
</comment>
<dbReference type="AlphaFoldDB" id="A0A1F7SI84"/>
<reference evidence="9 10" key="1">
    <citation type="journal article" date="2016" name="Nat. Commun.">
        <title>Thousands of microbial genomes shed light on interconnected biogeochemical processes in an aquifer system.</title>
        <authorList>
            <person name="Anantharaman K."/>
            <person name="Brown C.T."/>
            <person name="Hug L.A."/>
            <person name="Sharon I."/>
            <person name="Castelle C.J."/>
            <person name="Probst A.J."/>
            <person name="Thomas B.C."/>
            <person name="Singh A."/>
            <person name="Wilkins M.J."/>
            <person name="Karaoz U."/>
            <person name="Brodie E.L."/>
            <person name="Williams K.H."/>
            <person name="Hubbard S.S."/>
            <person name="Banfield J.F."/>
        </authorList>
    </citation>
    <scope>NUCLEOTIDE SEQUENCE [LARGE SCALE GENOMIC DNA]</scope>
</reference>
<dbReference type="InterPro" id="IPR004610">
    <property type="entry name" value="RecJ"/>
</dbReference>
<dbReference type="GO" id="GO:0006310">
    <property type="term" value="P:DNA recombination"/>
    <property type="evidence" value="ECO:0007669"/>
    <property type="project" value="InterPro"/>
</dbReference>
<dbReference type="Proteomes" id="UP000178082">
    <property type="component" value="Unassembled WGS sequence"/>
</dbReference>
<feature type="domain" description="DHHA1" evidence="7">
    <location>
        <begin position="350"/>
        <end position="437"/>
    </location>
</feature>
<evidence type="ECO:0000256" key="3">
    <source>
        <dbReference type="ARBA" id="ARBA00022722"/>
    </source>
</evidence>
<evidence type="ECO:0000259" key="8">
    <source>
        <dbReference type="Pfam" id="PF17768"/>
    </source>
</evidence>
<dbReference type="Pfam" id="PF02272">
    <property type="entry name" value="DHHA1"/>
    <property type="match status" value="1"/>
</dbReference>
<dbReference type="InterPro" id="IPR041122">
    <property type="entry name" value="RecJ_OB"/>
</dbReference>
<dbReference type="Pfam" id="PF17768">
    <property type="entry name" value="RecJ_OB"/>
    <property type="match status" value="1"/>
</dbReference>
<evidence type="ECO:0000259" key="6">
    <source>
        <dbReference type="Pfam" id="PF01368"/>
    </source>
</evidence>
<evidence type="ECO:0000313" key="9">
    <source>
        <dbReference type="EMBL" id="OGL53485.1"/>
    </source>
</evidence>
<evidence type="ECO:0000256" key="4">
    <source>
        <dbReference type="ARBA" id="ARBA00022801"/>
    </source>
</evidence>
<evidence type="ECO:0000256" key="5">
    <source>
        <dbReference type="ARBA" id="ARBA00022839"/>
    </source>
</evidence>
<dbReference type="InterPro" id="IPR003156">
    <property type="entry name" value="DHHA1_dom"/>
</dbReference>
<organism evidence="9 10">
    <name type="scientific">Candidatus Schekmanbacteria bacterium RIFCSPLOWO2_12_FULL_38_15</name>
    <dbReference type="NCBI Taxonomy" id="1817883"/>
    <lineage>
        <taxon>Bacteria</taxon>
        <taxon>Candidatus Schekmaniibacteriota</taxon>
    </lineage>
</organism>
<evidence type="ECO:0000313" key="10">
    <source>
        <dbReference type="Proteomes" id="UP000178082"/>
    </source>
</evidence>
<dbReference type="PANTHER" id="PTHR30255">
    <property type="entry name" value="SINGLE-STRANDED-DNA-SPECIFIC EXONUCLEASE RECJ"/>
    <property type="match status" value="1"/>
</dbReference>
<name>A0A1F7SI84_9BACT</name>
<keyword evidence="4" id="KW-0378">Hydrolase</keyword>
<dbReference type="STRING" id="1817883.A3G31_08285"/>